<keyword evidence="3 7" id="KW-0238">DNA-binding</keyword>
<feature type="domain" description="Response regulatory" evidence="9">
    <location>
        <begin position="44"/>
        <end position="155"/>
    </location>
</feature>
<dbReference type="SUPFAM" id="SSF46894">
    <property type="entry name" value="C-terminal effector domain of the bipartite response regulators"/>
    <property type="match status" value="1"/>
</dbReference>
<dbReference type="GO" id="GO:0006355">
    <property type="term" value="P:regulation of DNA-templated transcription"/>
    <property type="evidence" value="ECO:0007669"/>
    <property type="project" value="InterPro"/>
</dbReference>
<dbReference type="InterPro" id="IPR039420">
    <property type="entry name" value="WalR-like"/>
</dbReference>
<dbReference type="Gene3D" id="1.10.10.10">
    <property type="entry name" value="Winged helix-like DNA-binding domain superfamily/Winged helix DNA-binding domain"/>
    <property type="match status" value="1"/>
</dbReference>
<dbReference type="Pfam" id="PF00072">
    <property type="entry name" value="Response_reg"/>
    <property type="match status" value="1"/>
</dbReference>
<dbReference type="GO" id="GO:0032993">
    <property type="term" value="C:protein-DNA complex"/>
    <property type="evidence" value="ECO:0007669"/>
    <property type="project" value="TreeGrafter"/>
</dbReference>
<dbReference type="CDD" id="cd00383">
    <property type="entry name" value="trans_reg_C"/>
    <property type="match status" value="1"/>
</dbReference>
<proteinExistence type="predicted"/>
<dbReference type="GO" id="GO:0005829">
    <property type="term" value="C:cytosol"/>
    <property type="evidence" value="ECO:0007669"/>
    <property type="project" value="TreeGrafter"/>
</dbReference>
<evidence type="ECO:0000256" key="4">
    <source>
        <dbReference type="ARBA" id="ARBA00023163"/>
    </source>
</evidence>
<dbReference type="SMART" id="SM00862">
    <property type="entry name" value="Trans_reg_C"/>
    <property type="match status" value="1"/>
</dbReference>
<organism evidence="11 12">
    <name type="scientific">Streptomyces parvulus</name>
    <dbReference type="NCBI Taxonomy" id="146923"/>
    <lineage>
        <taxon>Bacteria</taxon>
        <taxon>Bacillati</taxon>
        <taxon>Actinomycetota</taxon>
        <taxon>Actinomycetes</taxon>
        <taxon>Kitasatosporales</taxon>
        <taxon>Streptomycetaceae</taxon>
        <taxon>Streptomyces</taxon>
    </lineage>
</organism>
<dbReference type="PANTHER" id="PTHR48111:SF72">
    <property type="entry name" value="SENSORY TRANSDUCTION PROTEIN REGX3"/>
    <property type="match status" value="1"/>
</dbReference>
<comment type="caution">
    <text evidence="11">The sequence shown here is derived from an EMBL/GenBank/DDBJ whole genome shotgun (WGS) entry which is preliminary data.</text>
</comment>
<dbReference type="PANTHER" id="PTHR48111">
    <property type="entry name" value="REGULATOR OF RPOS"/>
    <property type="match status" value="1"/>
</dbReference>
<evidence type="ECO:0000256" key="8">
    <source>
        <dbReference type="SAM" id="MobiDB-lite"/>
    </source>
</evidence>
<feature type="region of interest" description="Disordered" evidence="8">
    <location>
        <begin position="1"/>
        <end position="35"/>
    </location>
</feature>
<evidence type="ECO:0000256" key="2">
    <source>
        <dbReference type="ARBA" id="ARBA00023015"/>
    </source>
</evidence>
<dbReference type="InterPro" id="IPR011006">
    <property type="entry name" value="CheY-like_superfamily"/>
</dbReference>
<dbReference type="AlphaFoldDB" id="A0A369UUY0"/>
<dbReference type="Gene3D" id="3.40.50.2300">
    <property type="match status" value="1"/>
</dbReference>
<evidence type="ECO:0000259" key="9">
    <source>
        <dbReference type="PROSITE" id="PS50110"/>
    </source>
</evidence>
<keyword evidence="4" id="KW-0804">Transcription</keyword>
<accession>A0A369UUY0</accession>
<protein>
    <recommendedName>
        <fullName evidence="5">Sensory transduction protein RegX3</fullName>
    </recommendedName>
</protein>
<dbReference type="RefSeq" id="WP_114533018.1">
    <property type="nucleotide sequence ID" value="NZ_QQBH01000039.1"/>
</dbReference>
<dbReference type="InterPro" id="IPR001789">
    <property type="entry name" value="Sig_transdc_resp-reg_receiver"/>
</dbReference>
<dbReference type="Gene3D" id="6.10.250.690">
    <property type="match status" value="1"/>
</dbReference>
<feature type="DNA-binding region" description="OmpR/PhoB-type" evidence="7">
    <location>
        <begin position="165"/>
        <end position="258"/>
    </location>
</feature>
<dbReference type="GO" id="GO:0000156">
    <property type="term" value="F:phosphorelay response regulator activity"/>
    <property type="evidence" value="ECO:0007669"/>
    <property type="project" value="TreeGrafter"/>
</dbReference>
<sequence length="265" mass="28401">MTHTPAQALLATRPPQRAAPQAAGGPEPAPAHAGAALSRPCARRVLVVDADTGGADLLLTQLRRHGHHALGVRRGGDALRAHEDADLVLLDLELPDLDGLEVCRALRAVSRVPVIIVTARASELDCVLGLQAGADDYVAKPYGLRELMARIEAVTRRAEWQPAAAREIRHGLLHIDTGSREVLVGGEEVALTRKEFDLLSLLASHPGTVVPRKQLLQRVWGDSWSRRTVDTHVSSLRGKLGDSGWIVTVRGVGFMLGSPPPGTRP</sequence>
<evidence type="ECO:0000313" key="11">
    <source>
        <dbReference type="EMBL" id="RDD84562.1"/>
    </source>
</evidence>
<feature type="modified residue" description="4-aspartylphosphate" evidence="6">
    <location>
        <position position="91"/>
    </location>
</feature>
<dbReference type="InterPro" id="IPR036388">
    <property type="entry name" value="WH-like_DNA-bd_sf"/>
</dbReference>
<dbReference type="Pfam" id="PF00486">
    <property type="entry name" value="Trans_reg_C"/>
    <property type="match status" value="1"/>
</dbReference>
<name>A0A369UUY0_9ACTN</name>
<reference evidence="11 12" key="1">
    <citation type="submission" date="2018-07" db="EMBL/GenBank/DDBJ databases">
        <title>Genome guided investigation of antibiotics producing actinomycetales strain isolated from a Macau mangrove ecosystem.</title>
        <authorList>
            <person name="Hu D."/>
        </authorList>
    </citation>
    <scope>NUCLEOTIDE SEQUENCE [LARGE SCALE GENOMIC DNA]</scope>
    <source>
        <strain evidence="11 12">2297</strain>
    </source>
</reference>
<evidence type="ECO:0000313" key="12">
    <source>
        <dbReference type="Proteomes" id="UP000253742"/>
    </source>
</evidence>
<dbReference type="PROSITE" id="PS50110">
    <property type="entry name" value="RESPONSE_REGULATORY"/>
    <property type="match status" value="1"/>
</dbReference>
<keyword evidence="2" id="KW-0805">Transcription regulation</keyword>
<dbReference type="Proteomes" id="UP000253742">
    <property type="component" value="Unassembled WGS sequence"/>
</dbReference>
<dbReference type="SMART" id="SM00448">
    <property type="entry name" value="REC"/>
    <property type="match status" value="1"/>
</dbReference>
<evidence type="ECO:0000259" key="10">
    <source>
        <dbReference type="PROSITE" id="PS51755"/>
    </source>
</evidence>
<dbReference type="GO" id="GO:0000976">
    <property type="term" value="F:transcription cis-regulatory region binding"/>
    <property type="evidence" value="ECO:0007669"/>
    <property type="project" value="TreeGrafter"/>
</dbReference>
<dbReference type="PROSITE" id="PS51755">
    <property type="entry name" value="OMPR_PHOB"/>
    <property type="match status" value="1"/>
</dbReference>
<dbReference type="OrthoDB" id="9801604at2"/>
<dbReference type="InterPro" id="IPR001867">
    <property type="entry name" value="OmpR/PhoB-type_DNA-bd"/>
</dbReference>
<feature type="compositionally biased region" description="Low complexity" evidence="8">
    <location>
        <begin position="8"/>
        <end position="35"/>
    </location>
</feature>
<dbReference type="EMBL" id="QQBH01000039">
    <property type="protein sequence ID" value="RDD84562.1"/>
    <property type="molecule type" value="Genomic_DNA"/>
</dbReference>
<dbReference type="InterPro" id="IPR016032">
    <property type="entry name" value="Sig_transdc_resp-reg_C-effctor"/>
</dbReference>
<evidence type="ECO:0000256" key="1">
    <source>
        <dbReference type="ARBA" id="ARBA00022553"/>
    </source>
</evidence>
<gene>
    <name evidence="11" type="ORF">DVZ84_34450</name>
</gene>
<evidence type="ECO:0000256" key="7">
    <source>
        <dbReference type="PROSITE-ProRule" id="PRU01091"/>
    </source>
</evidence>
<evidence type="ECO:0000256" key="3">
    <source>
        <dbReference type="ARBA" id="ARBA00023125"/>
    </source>
</evidence>
<evidence type="ECO:0000256" key="6">
    <source>
        <dbReference type="PROSITE-ProRule" id="PRU00169"/>
    </source>
</evidence>
<keyword evidence="1 6" id="KW-0597">Phosphoprotein</keyword>
<dbReference type="SUPFAM" id="SSF52172">
    <property type="entry name" value="CheY-like"/>
    <property type="match status" value="1"/>
</dbReference>
<feature type="domain" description="OmpR/PhoB-type" evidence="10">
    <location>
        <begin position="165"/>
        <end position="258"/>
    </location>
</feature>
<evidence type="ECO:0000256" key="5">
    <source>
        <dbReference type="ARBA" id="ARBA00041201"/>
    </source>
</evidence>